<dbReference type="GO" id="GO:0022857">
    <property type="term" value="F:transmembrane transporter activity"/>
    <property type="evidence" value="ECO:0007669"/>
    <property type="project" value="InterPro"/>
</dbReference>
<keyword evidence="11" id="KW-1185">Reference proteome</keyword>
<feature type="transmembrane region" description="Helical" evidence="9">
    <location>
        <begin position="160"/>
        <end position="181"/>
    </location>
</feature>
<feature type="transmembrane region" description="Helical" evidence="9">
    <location>
        <begin position="290"/>
        <end position="317"/>
    </location>
</feature>
<dbReference type="PANTHER" id="PTHR31806">
    <property type="entry name" value="PURINE-CYTOSINE PERMEASE FCY2-RELATED"/>
    <property type="match status" value="1"/>
</dbReference>
<dbReference type="AlphaFoldDB" id="A0A8A3NY57"/>
<dbReference type="Pfam" id="PF02133">
    <property type="entry name" value="Transp_cyt_pur"/>
    <property type="match status" value="1"/>
</dbReference>
<dbReference type="PIRSF" id="PIRSF002744">
    <property type="entry name" value="Pur-cyt_permease"/>
    <property type="match status" value="1"/>
</dbReference>
<organism evidence="10 11">
    <name type="scientific">Monilinia vaccinii-corymbosi</name>
    <dbReference type="NCBI Taxonomy" id="61207"/>
    <lineage>
        <taxon>Eukaryota</taxon>
        <taxon>Fungi</taxon>
        <taxon>Dikarya</taxon>
        <taxon>Ascomycota</taxon>
        <taxon>Pezizomycotina</taxon>
        <taxon>Leotiomycetes</taxon>
        <taxon>Helotiales</taxon>
        <taxon>Sclerotiniaceae</taxon>
        <taxon>Monilinia</taxon>
    </lineage>
</organism>
<evidence type="ECO:0000256" key="7">
    <source>
        <dbReference type="PIRNR" id="PIRNR002744"/>
    </source>
</evidence>
<feature type="transmembrane region" description="Helical" evidence="9">
    <location>
        <begin position="187"/>
        <end position="210"/>
    </location>
</feature>
<evidence type="ECO:0000256" key="2">
    <source>
        <dbReference type="ARBA" id="ARBA00008974"/>
    </source>
</evidence>
<dbReference type="InterPro" id="IPR001248">
    <property type="entry name" value="Pur-cyt_permease"/>
</dbReference>
<evidence type="ECO:0008006" key="12">
    <source>
        <dbReference type="Google" id="ProtNLM"/>
    </source>
</evidence>
<evidence type="ECO:0000256" key="4">
    <source>
        <dbReference type="ARBA" id="ARBA00022692"/>
    </source>
</evidence>
<dbReference type="Gene3D" id="1.10.4160.10">
    <property type="entry name" value="Hydantoin permease"/>
    <property type="match status" value="1"/>
</dbReference>
<comment type="similarity">
    <text evidence="2 7">Belongs to the purine-cytosine permease (2.A.39) family.</text>
</comment>
<keyword evidence="4 9" id="KW-0812">Transmembrane</keyword>
<evidence type="ECO:0000256" key="6">
    <source>
        <dbReference type="ARBA" id="ARBA00023136"/>
    </source>
</evidence>
<feature type="transmembrane region" description="Helical" evidence="9">
    <location>
        <begin position="387"/>
        <end position="405"/>
    </location>
</feature>
<gene>
    <name evidence="10" type="ORF">DSL72_003540</name>
</gene>
<keyword evidence="3 7" id="KW-0813">Transport</keyword>
<keyword evidence="6 7" id="KW-0472">Membrane</keyword>
<dbReference type="GO" id="GO:0000329">
    <property type="term" value="C:fungal-type vacuole membrane"/>
    <property type="evidence" value="ECO:0007669"/>
    <property type="project" value="TreeGrafter"/>
</dbReference>
<feature type="transmembrane region" description="Helical" evidence="9">
    <location>
        <begin position="347"/>
        <end position="366"/>
    </location>
</feature>
<evidence type="ECO:0000256" key="3">
    <source>
        <dbReference type="ARBA" id="ARBA00022448"/>
    </source>
</evidence>
<dbReference type="EMBL" id="CP063405">
    <property type="protein sequence ID" value="QSZ29030.1"/>
    <property type="molecule type" value="Genomic_DNA"/>
</dbReference>
<keyword evidence="5 9" id="KW-1133">Transmembrane helix</keyword>
<accession>A0A8A3NY57</accession>
<dbReference type="InterPro" id="IPR026030">
    <property type="entry name" value="Pur-cyt_permease_Fcy2/21/22"/>
</dbReference>
<dbReference type="Proteomes" id="UP000672032">
    <property type="component" value="Chromosome 1"/>
</dbReference>
<dbReference type="OrthoDB" id="5428495at2759"/>
<dbReference type="PANTHER" id="PTHR31806:SF7">
    <property type="entry name" value="TRANSPORTER, PUTATIVE (AFU_ORTHOLOGUE AFUA_2G04690)-RELATED"/>
    <property type="match status" value="1"/>
</dbReference>
<feature type="transmembrane region" description="Helical" evidence="9">
    <location>
        <begin position="219"/>
        <end position="236"/>
    </location>
</feature>
<evidence type="ECO:0000313" key="11">
    <source>
        <dbReference type="Proteomes" id="UP000672032"/>
    </source>
</evidence>
<proteinExistence type="inferred from homology"/>
<comment type="subcellular location">
    <subcellularLocation>
        <location evidence="1">Membrane</location>
        <topology evidence="1">Multi-pass membrane protein</topology>
    </subcellularLocation>
</comment>
<evidence type="ECO:0000256" key="5">
    <source>
        <dbReference type="ARBA" id="ARBA00022989"/>
    </source>
</evidence>
<feature type="transmembrane region" description="Helical" evidence="9">
    <location>
        <begin position="411"/>
        <end position="433"/>
    </location>
</feature>
<name>A0A8A3NY57_9HELO</name>
<dbReference type="GO" id="GO:0005886">
    <property type="term" value="C:plasma membrane"/>
    <property type="evidence" value="ECO:0007669"/>
    <property type="project" value="TreeGrafter"/>
</dbReference>
<feature type="transmembrane region" description="Helical" evidence="9">
    <location>
        <begin position="256"/>
        <end position="278"/>
    </location>
</feature>
<sequence>MADFVHGDQADLKHAHDVKHPHDLETGHLGKDLGSAVVADASRSSQADGDSEEVILAKQLREHKGFLRTLRRGEEWLDEKMGIETQGIDRIHEEDKQPPSILNAFFLWWSLTCHVGSLPVGLLGTDPEVYGLSLSQALGLRAIACSRYSFGFYGAKFCSVLNVVIGGGFAVVNIVVVGQILAAVSDYTMTIAVGIIIIAVLSYVVSIFGFKIIHTWEKYSWIMTFILMCVLVAQIAPKMEPGLPSAVSGLAFSGSWLSFFAVCFSSASGWCSIASDYYCNYPATTKGWKIFFLTILGISIPTIFVTIIGACIGNAALAARSNPYLTIAYQDHGLGGLLLESFHPFHFAKFCLVLLVFSVIGNNVAVNYSSGLSLQLLGHYFHAVPRFIWSFFNALIIAVLAIAGRAHLSTIVADFVSLLGYWTVSFTFILLIEDKWFRRTEGYELNFWDRPDKLPWGLAAVMALLIGYLGGGLPGMAQVWYVGPIAAKFGPYGGDVGIFLSAVFTIVTYIPMRWYERKITGR</sequence>
<protein>
    <recommendedName>
        <fullName evidence="12">Amino acid permease/ SLC12A domain-containing protein</fullName>
    </recommendedName>
</protein>
<evidence type="ECO:0000256" key="1">
    <source>
        <dbReference type="ARBA" id="ARBA00004141"/>
    </source>
</evidence>
<feature type="transmembrane region" description="Helical" evidence="9">
    <location>
        <begin position="496"/>
        <end position="515"/>
    </location>
</feature>
<evidence type="ECO:0000256" key="9">
    <source>
        <dbReference type="SAM" id="Phobius"/>
    </source>
</evidence>
<feature type="region of interest" description="Disordered" evidence="8">
    <location>
        <begin position="1"/>
        <end position="26"/>
    </location>
</feature>
<reference evidence="10" key="1">
    <citation type="submission" date="2020-10" db="EMBL/GenBank/DDBJ databases">
        <title>Genome Sequence of Monilinia vaccinii-corymbosi Sheds Light on Mummy Berry Disease Infection of Blueberry and Mating Type.</title>
        <authorList>
            <person name="Yow A.G."/>
            <person name="Zhang Y."/>
            <person name="Bansal K."/>
            <person name="Eacker S.M."/>
            <person name="Sullivan S."/>
            <person name="Liachko I."/>
            <person name="Cubeta M.A."/>
            <person name="Rollins J.A."/>
            <person name="Ashrafi H."/>
        </authorList>
    </citation>
    <scope>NUCLEOTIDE SEQUENCE</scope>
    <source>
        <strain evidence="10">RL-1</strain>
    </source>
</reference>
<evidence type="ECO:0000256" key="8">
    <source>
        <dbReference type="SAM" id="MobiDB-lite"/>
    </source>
</evidence>
<evidence type="ECO:0000313" key="10">
    <source>
        <dbReference type="EMBL" id="QSZ29030.1"/>
    </source>
</evidence>
<feature type="transmembrane region" description="Helical" evidence="9">
    <location>
        <begin position="454"/>
        <end position="476"/>
    </location>
</feature>